<comment type="caution">
    <text evidence="2">The sequence shown here is derived from an EMBL/GenBank/DDBJ whole genome shotgun (WGS) entry which is preliminary data.</text>
</comment>
<dbReference type="Proteomes" id="UP000186922">
    <property type="component" value="Unassembled WGS sequence"/>
</dbReference>
<dbReference type="AlphaFoldDB" id="A0A1D1VJY3"/>
<proteinExistence type="predicted"/>
<accession>A0A1D1VJY3</accession>
<dbReference type="EMBL" id="BDGG01000005">
    <property type="protein sequence ID" value="GAV00048.1"/>
    <property type="molecule type" value="Genomic_DNA"/>
</dbReference>
<evidence type="ECO:0000256" key="1">
    <source>
        <dbReference type="SAM" id="Phobius"/>
    </source>
</evidence>
<reference evidence="2 3" key="1">
    <citation type="journal article" date="2016" name="Nat. Commun.">
        <title>Extremotolerant tardigrade genome and improved radiotolerance of human cultured cells by tardigrade-unique protein.</title>
        <authorList>
            <person name="Hashimoto T."/>
            <person name="Horikawa D.D."/>
            <person name="Saito Y."/>
            <person name="Kuwahara H."/>
            <person name="Kozuka-Hata H."/>
            <person name="Shin-I T."/>
            <person name="Minakuchi Y."/>
            <person name="Ohishi K."/>
            <person name="Motoyama A."/>
            <person name="Aizu T."/>
            <person name="Enomoto A."/>
            <person name="Kondo K."/>
            <person name="Tanaka S."/>
            <person name="Hara Y."/>
            <person name="Koshikawa S."/>
            <person name="Sagara H."/>
            <person name="Miura T."/>
            <person name="Yokobori S."/>
            <person name="Miyagawa K."/>
            <person name="Suzuki Y."/>
            <person name="Kubo T."/>
            <person name="Oyama M."/>
            <person name="Kohara Y."/>
            <person name="Fujiyama A."/>
            <person name="Arakawa K."/>
            <person name="Katayama T."/>
            <person name="Toyoda A."/>
            <person name="Kunieda T."/>
        </authorList>
    </citation>
    <scope>NUCLEOTIDE SEQUENCE [LARGE SCALE GENOMIC DNA]</scope>
    <source>
        <strain evidence="2 3">YOKOZUNA-1</strain>
    </source>
</reference>
<feature type="transmembrane region" description="Helical" evidence="1">
    <location>
        <begin position="6"/>
        <end position="23"/>
    </location>
</feature>
<protein>
    <submittedName>
        <fullName evidence="2">Uncharacterized protein</fullName>
    </submittedName>
</protein>
<evidence type="ECO:0000313" key="3">
    <source>
        <dbReference type="Proteomes" id="UP000186922"/>
    </source>
</evidence>
<keyword evidence="3" id="KW-1185">Reference proteome</keyword>
<keyword evidence="1" id="KW-1133">Transmembrane helix</keyword>
<evidence type="ECO:0000313" key="2">
    <source>
        <dbReference type="EMBL" id="GAV00048.1"/>
    </source>
</evidence>
<name>A0A1D1VJY3_RAMVA</name>
<organism evidence="2 3">
    <name type="scientific">Ramazzottius varieornatus</name>
    <name type="common">Water bear</name>
    <name type="synonym">Tardigrade</name>
    <dbReference type="NCBI Taxonomy" id="947166"/>
    <lineage>
        <taxon>Eukaryota</taxon>
        <taxon>Metazoa</taxon>
        <taxon>Ecdysozoa</taxon>
        <taxon>Tardigrada</taxon>
        <taxon>Eutardigrada</taxon>
        <taxon>Parachela</taxon>
        <taxon>Hypsibioidea</taxon>
        <taxon>Ramazzottiidae</taxon>
        <taxon>Ramazzottius</taxon>
    </lineage>
</organism>
<sequence length="85" mass="9590">MAVHQLIAITLLFNGMFCNGLWLSRSWIIPNTTPVAGDVQQATPAVPVEKKIPMHNVDLEHLRRLAERVFGGSRPSQPFGRPRFR</sequence>
<gene>
    <name evidence="2" type="primary">RvY_10956-1</name>
    <name evidence="2" type="synonym">RvY_10956.1</name>
    <name evidence="2" type="ORF">RvY_10956</name>
</gene>
<keyword evidence="1" id="KW-0472">Membrane</keyword>
<keyword evidence="1" id="KW-0812">Transmembrane</keyword>